<reference evidence="1 2" key="2">
    <citation type="submission" date="2018-06" db="EMBL/GenBank/DDBJ databases">
        <title>Metagenomic assembly of (sub)arctic Cyanobacteria and their associated microbiome from non-axenic cultures.</title>
        <authorList>
            <person name="Baurain D."/>
        </authorList>
    </citation>
    <scope>NUCLEOTIDE SEQUENCE [LARGE SCALE GENOMIC DNA]</scope>
    <source>
        <strain evidence="1">ULC027bin1</strain>
    </source>
</reference>
<accession>A0A2W4WPV9</accession>
<evidence type="ECO:0000313" key="1">
    <source>
        <dbReference type="EMBL" id="PZO46966.1"/>
    </source>
</evidence>
<dbReference type="Proteomes" id="UP000249794">
    <property type="component" value="Unassembled WGS sequence"/>
</dbReference>
<dbReference type="Gene3D" id="3.40.50.300">
    <property type="entry name" value="P-loop containing nucleotide triphosphate hydrolases"/>
    <property type="match status" value="1"/>
</dbReference>
<evidence type="ECO:0000313" key="2">
    <source>
        <dbReference type="Proteomes" id="UP000249794"/>
    </source>
</evidence>
<dbReference type="AlphaFoldDB" id="A0A2W4WPV9"/>
<dbReference type="InterPro" id="IPR027417">
    <property type="entry name" value="P-loop_NTPase"/>
</dbReference>
<sequence>MSSDVSDNISIAEYRYQVGGSLPADAQTYVARAADAEFYQALKAGEFCYVLNSRQMGKSSLRVRTARRLQAEGIACASLDISGLGTTGLEPEAWYFGVIDSLADRLRLEQFDPDFDLDDWWEANHRLPAVRRLGKFLSDVLLRAVPQQIAIFLDEIDSVLSLDFDTDDFFAVIRECYNNRAENSAFNRLTFALIGVATPTDLIQAKQRTPFNIGRPIQLTGFDLAEAAPLLPGLAAKVSDPEATLRAVLHWTGGQPFLTQKVCQLVVQEADRYQIGVNSGGVDSGGVNSASVEVQPPGAEDLVEYVVRTHIIDNWEAQDEPPHLKTIRDRLRNNPRSGQLLSLYQQIVQRGHILQDGSPKQVALRLSGLVVERHSTLRVYNPIYQAVFDLLWVSATLASIRPYGAQLEAWMANPEDDIFLLCGAGGGVGLGGGSQLGQAGLSVFGRESKARAAPKFG</sequence>
<protein>
    <submittedName>
        <fullName evidence="1">Uncharacterized protein</fullName>
    </submittedName>
</protein>
<name>A0A2W4WPV9_9CYAN</name>
<reference evidence="2" key="1">
    <citation type="submission" date="2018-04" db="EMBL/GenBank/DDBJ databases">
        <authorList>
            <person name="Cornet L."/>
        </authorList>
    </citation>
    <scope>NUCLEOTIDE SEQUENCE [LARGE SCALE GENOMIC DNA]</scope>
</reference>
<gene>
    <name evidence="1" type="ORF">DCF15_19605</name>
</gene>
<proteinExistence type="predicted"/>
<dbReference type="SUPFAM" id="SSF52540">
    <property type="entry name" value="P-loop containing nucleoside triphosphate hydrolases"/>
    <property type="match status" value="1"/>
</dbReference>
<comment type="caution">
    <text evidence="1">The sequence shown here is derived from an EMBL/GenBank/DDBJ whole genome shotgun (WGS) entry which is preliminary data.</text>
</comment>
<dbReference type="Pfam" id="PF14516">
    <property type="entry name" value="AAA_35"/>
    <property type="match status" value="1"/>
</dbReference>
<organism evidence="1 2">
    <name type="scientific">Phormidesmis priestleyi</name>
    <dbReference type="NCBI Taxonomy" id="268141"/>
    <lineage>
        <taxon>Bacteria</taxon>
        <taxon>Bacillati</taxon>
        <taxon>Cyanobacteriota</taxon>
        <taxon>Cyanophyceae</taxon>
        <taxon>Leptolyngbyales</taxon>
        <taxon>Leptolyngbyaceae</taxon>
        <taxon>Phormidesmis</taxon>
    </lineage>
</organism>
<dbReference type="EMBL" id="QBMP01000289">
    <property type="protein sequence ID" value="PZO46966.1"/>
    <property type="molecule type" value="Genomic_DNA"/>
</dbReference>